<evidence type="ECO:0000256" key="5">
    <source>
        <dbReference type="SAM" id="MobiDB-lite"/>
    </source>
</evidence>
<dbReference type="RefSeq" id="WP_170181500.1">
    <property type="nucleotide sequence ID" value="NZ_VFQC01000001.1"/>
</dbReference>
<dbReference type="InterPro" id="IPR009057">
    <property type="entry name" value="Homeodomain-like_sf"/>
</dbReference>
<dbReference type="Gene3D" id="1.10.10.60">
    <property type="entry name" value="Homeodomain-like"/>
    <property type="match status" value="1"/>
</dbReference>
<protein>
    <submittedName>
        <fullName evidence="7">TetR family transcriptional regulator</fullName>
    </submittedName>
</protein>
<feature type="compositionally biased region" description="Basic and acidic residues" evidence="5">
    <location>
        <begin position="1"/>
        <end position="11"/>
    </location>
</feature>
<dbReference type="PRINTS" id="PR00455">
    <property type="entry name" value="HTHTETR"/>
</dbReference>
<reference evidence="7 8" key="1">
    <citation type="submission" date="2019-06" db="EMBL/GenBank/DDBJ databases">
        <title>Sequencing the genomes of 1000 actinobacteria strains.</title>
        <authorList>
            <person name="Klenk H.-P."/>
        </authorList>
    </citation>
    <scope>NUCLEOTIDE SEQUENCE [LARGE SCALE GENOMIC DNA]</scope>
    <source>
        <strain evidence="7 8">DSM 45015</strain>
    </source>
</reference>
<dbReference type="Gene3D" id="1.10.357.10">
    <property type="entry name" value="Tetracycline Repressor, domain 2"/>
    <property type="match status" value="1"/>
</dbReference>
<dbReference type="Proteomes" id="UP000317422">
    <property type="component" value="Unassembled WGS sequence"/>
</dbReference>
<dbReference type="AlphaFoldDB" id="A0A543NGJ4"/>
<feature type="domain" description="HTH tetR-type" evidence="6">
    <location>
        <begin position="29"/>
        <end position="89"/>
    </location>
</feature>
<dbReference type="PANTHER" id="PTHR30055">
    <property type="entry name" value="HTH-TYPE TRANSCRIPTIONAL REGULATOR RUTR"/>
    <property type="match status" value="1"/>
</dbReference>
<keyword evidence="8" id="KW-1185">Reference proteome</keyword>
<evidence type="ECO:0000256" key="3">
    <source>
        <dbReference type="ARBA" id="ARBA00023163"/>
    </source>
</evidence>
<dbReference type="GO" id="GO:0000976">
    <property type="term" value="F:transcription cis-regulatory region binding"/>
    <property type="evidence" value="ECO:0007669"/>
    <property type="project" value="TreeGrafter"/>
</dbReference>
<evidence type="ECO:0000256" key="1">
    <source>
        <dbReference type="ARBA" id="ARBA00023015"/>
    </source>
</evidence>
<keyword evidence="2 4" id="KW-0238">DNA-binding</keyword>
<evidence type="ECO:0000256" key="4">
    <source>
        <dbReference type="PROSITE-ProRule" id="PRU00335"/>
    </source>
</evidence>
<dbReference type="GO" id="GO:0003700">
    <property type="term" value="F:DNA-binding transcription factor activity"/>
    <property type="evidence" value="ECO:0007669"/>
    <property type="project" value="TreeGrafter"/>
</dbReference>
<dbReference type="PROSITE" id="PS50977">
    <property type="entry name" value="HTH_TETR_2"/>
    <property type="match status" value="1"/>
</dbReference>
<comment type="caution">
    <text evidence="7">The sequence shown here is derived from an EMBL/GenBank/DDBJ whole genome shotgun (WGS) entry which is preliminary data.</text>
</comment>
<proteinExistence type="predicted"/>
<evidence type="ECO:0000313" key="8">
    <source>
        <dbReference type="Proteomes" id="UP000317422"/>
    </source>
</evidence>
<dbReference type="InterPro" id="IPR041347">
    <property type="entry name" value="MftR_C"/>
</dbReference>
<feature type="DNA-binding region" description="H-T-H motif" evidence="4">
    <location>
        <begin position="52"/>
        <end position="71"/>
    </location>
</feature>
<evidence type="ECO:0000313" key="7">
    <source>
        <dbReference type="EMBL" id="TQN30975.1"/>
    </source>
</evidence>
<gene>
    <name evidence="7" type="ORF">FHX37_0864</name>
</gene>
<dbReference type="SUPFAM" id="SSF46689">
    <property type="entry name" value="Homeodomain-like"/>
    <property type="match status" value="1"/>
</dbReference>
<keyword evidence="1" id="KW-0805">Transcription regulation</keyword>
<dbReference type="Pfam" id="PF17754">
    <property type="entry name" value="TetR_C_14"/>
    <property type="match status" value="1"/>
</dbReference>
<dbReference type="InterPro" id="IPR050109">
    <property type="entry name" value="HTH-type_TetR-like_transc_reg"/>
</dbReference>
<dbReference type="InterPro" id="IPR001647">
    <property type="entry name" value="HTH_TetR"/>
</dbReference>
<organism evidence="7 8">
    <name type="scientific">Haloactinospora alba</name>
    <dbReference type="NCBI Taxonomy" id="405555"/>
    <lineage>
        <taxon>Bacteria</taxon>
        <taxon>Bacillati</taxon>
        <taxon>Actinomycetota</taxon>
        <taxon>Actinomycetes</taxon>
        <taxon>Streptosporangiales</taxon>
        <taxon>Nocardiopsidaceae</taxon>
        <taxon>Haloactinospora</taxon>
    </lineage>
</organism>
<accession>A0A543NGJ4</accession>
<dbReference type="Pfam" id="PF00440">
    <property type="entry name" value="TetR_N"/>
    <property type="match status" value="1"/>
</dbReference>
<feature type="region of interest" description="Disordered" evidence="5">
    <location>
        <begin position="1"/>
        <end position="29"/>
    </location>
</feature>
<evidence type="ECO:0000256" key="2">
    <source>
        <dbReference type="ARBA" id="ARBA00023125"/>
    </source>
</evidence>
<sequence>MERAHAVEGDRAAATGRAGRPGLRERKKTRTREALVEAAVRLTRERGFDATTTAEIAEEAGVSQRTLFRYFPCKEDVLLSVQDGVDSAFRDELRERPADEPPLLALRRAFTASAAAVGEPVLSELLRTVPLYDRSPQLLAARLRRGNEHMELLARIIAERTGTDPRTDPRPRLVASAFGSAVHVAFDLHSRQDRNGPDELVSLVEHTADTLVPALTTWHTAAHHRGRDA</sequence>
<dbReference type="EMBL" id="VFQC01000001">
    <property type="protein sequence ID" value="TQN30975.1"/>
    <property type="molecule type" value="Genomic_DNA"/>
</dbReference>
<keyword evidence="3" id="KW-0804">Transcription</keyword>
<dbReference type="PANTHER" id="PTHR30055:SF238">
    <property type="entry name" value="MYCOFACTOCIN BIOSYNTHESIS TRANSCRIPTIONAL REGULATOR MFTR-RELATED"/>
    <property type="match status" value="1"/>
</dbReference>
<evidence type="ECO:0000259" key="6">
    <source>
        <dbReference type="PROSITE" id="PS50977"/>
    </source>
</evidence>
<name>A0A543NGJ4_9ACTN</name>
<feature type="compositionally biased region" description="Low complexity" evidence="5">
    <location>
        <begin position="12"/>
        <end position="21"/>
    </location>
</feature>